<dbReference type="InterPro" id="IPR036526">
    <property type="entry name" value="C-N_Hydrolase_sf"/>
</dbReference>
<feature type="compositionally biased region" description="Polar residues" evidence="2">
    <location>
        <begin position="15"/>
        <end position="25"/>
    </location>
</feature>
<gene>
    <name evidence="4" type="ORF">SLS53_008278</name>
</gene>
<dbReference type="Gene3D" id="3.60.110.10">
    <property type="entry name" value="Carbon-nitrogen hydrolase"/>
    <property type="match status" value="1"/>
</dbReference>
<evidence type="ECO:0000259" key="3">
    <source>
        <dbReference type="PROSITE" id="PS50263"/>
    </source>
</evidence>
<dbReference type="Proteomes" id="UP001320245">
    <property type="component" value="Unassembled WGS sequence"/>
</dbReference>
<evidence type="ECO:0000256" key="1">
    <source>
        <dbReference type="ARBA" id="ARBA00008129"/>
    </source>
</evidence>
<feature type="region of interest" description="Disordered" evidence="2">
    <location>
        <begin position="314"/>
        <end position="336"/>
    </location>
</feature>
<evidence type="ECO:0000256" key="2">
    <source>
        <dbReference type="SAM" id="MobiDB-lite"/>
    </source>
</evidence>
<dbReference type="InterPro" id="IPR044149">
    <property type="entry name" value="Nitrilases_CHs"/>
</dbReference>
<name>A0AAN9U0N9_9PEZI</name>
<reference evidence="4 5" key="1">
    <citation type="journal article" date="2023" name="PLoS ONE">
        <title>Cytospora paraplurivora sp. nov. isolated from orchards with fruit tree decline syndrome in Ontario, Canada.</title>
        <authorList>
            <person name="Ilyukhin E."/>
            <person name="Nguyen H.D.T."/>
            <person name="Castle A.J."/>
            <person name="Ellouze W."/>
        </authorList>
    </citation>
    <scope>NUCLEOTIDE SEQUENCE [LARGE SCALE GENOMIC DNA]</scope>
    <source>
        <strain evidence="4 5">FDS-564</strain>
    </source>
</reference>
<dbReference type="PROSITE" id="PS50263">
    <property type="entry name" value="CN_HYDROLASE"/>
    <property type="match status" value="1"/>
</dbReference>
<keyword evidence="5" id="KW-1185">Reference proteome</keyword>
<feature type="domain" description="CN hydrolase" evidence="3">
    <location>
        <begin position="12"/>
        <end position="375"/>
    </location>
</feature>
<dbReference type="SUPFAM" id="SSF56317">
    <property type="entry name" value="Carbon-nitrogen hydrolase"/>
    <property type="match status" value="1"/>
</dbReference>
<dbReference type="Pfam" id="PF00795">
    <property type="entry name" value="CN_hydrolase"/>
    <property type="match status" value="1"/>
</dbReference>
<dbReference type="AlphaFoldDB" id="A0AAN9U0N9"/>
<dbReference type="GO" id="GO:0003824">
    <property type="term" value="F:catalytic activity"/>
    <property type="evidence" value="ECO:0007669"/>
    <property type="project" value="InterPro"/>
</dbReference>
<dbReference type="InterPro" id="IPR003010">
    <property type="entry name" value="C-N_Hydrolase"/>
</dbReference>
<dbReference type="PANTHER" id="PTHR46044:SF12">
    <property type="entry name" value="HYDROLASE"/>
    <property type="match status" value="1"/>
</dbReference>
<protein>
    <recommendedName>
        <fullName evidence="3">CN hydrolase domain-containing protein</fullName>
    </recommendedName>
</protein>
<evidence type="ECO:0000313" key="5">
    <source>
        <dbReference type="Proteomes" id="UP001320245"/>
    </source>
</evidence>
<organism evidence="4 5">
    <name type="scientific">Cytospora paraplurivora</name>
    <dbReference type="NCBI Taxonomy" id="2898453"/>
    <lineage>
        <taxon>Eukaryota</taxon>
        <taxon>Fungi</taxon>
        <taxon>Dikarya</taxon>
        <taxon>Ascomycota</taxon>
        <taxon>Pezizomycotina</taxon>
        <taxon>Sordariomycetes</taxon>
        <taxon>Sordariomycetidae</taxon>
        <taxon>Diaporthales</taxon>
        <taxon>Cytosporaceae</taxon>
        <taxon>Cytospora</taxon>
    </lineage>
</organism>
<accession>A0AAN9U0N9</accession>
<comment type="caution">
    <text evidence="4">The sequence shown here is derived from an EMBL/GenBank/DDBJ whole genome shotgun (WGS) entry which is preliminary data.</text>
</comment>
<evidence type="ECO:0000313" key="4">
    <source>
        <dbReference type="EMBL" id="KAK7733090.1"/>
    </source>
</evidence>
<dbReference type="EMBL" id="JAJSPL020000048">
    <property type="protein sequence ID" value="KAK7733090.1"/>
    <property type="molecule type" value="Genomic_DNA"/>
</dbReference>
<sequence length="411" mass="44230">MPSSVPVPPGHVRLATSSPSTQSTTKATLAHLRQIAQRAAVDHRADILLLPEAYIGGYPRGAGFGSVVGSRSAEGRDEFLRYFEQAADLGDVVGEGAGGGDDWVHRRLGGDGLRDDVRGDGTREELERIAADTGVFIVTGLIEKAGGSLYCAAVYVCPKRGIIGKRRKVMPTGSERLIWAQGSPKTLQAVSTTIRGTRINMAAAICWESYMPLLRQALYSQNINLYLAPTADGRDAWLSLIRTIGIEGRCFVVSSNMTVPEDGSRPGDHHEAVKQHKVNDVSYDDGTGVVHLHGPESRRTSVAIEADGVKHTSYDAGTGVAHHPEQTQDAKKKKKSTAEEWISRGGSAITGPFGDVLAGPSWEDDTEIIYADVDFKDSIRGRLDLDAGGSYSRNDSFKFSVQGLNLSPLPY</sequence>
<dbReference type="PANTHER" id="PTHR46044">
    <property type="entry name" value="NITRILASE"/>
    <property type="match status" value="1"/>
</dbReference>
<proteinExistence type="inferred from homology"/>
<feature type="region of interest" description="Disordered" evidence="2">
    <location>
        <begin position="1"/>
        <end position="25"/>
    </location>
</feature>
<feature type="compositionally biased region" description="Basic and acidic residues" evidence="2">
    <location>
        <begin position="322"/>
        <end position="336"/>
    </location>
</feature>
<comment type="similarity">
    <text evidence="1">Belongs to the carbon-nitrogen hydrolase superfamily. Nitrilase family.</text>
</comment>